<name>A0ABD4SQ00_9NEIS</name>
<accession>A0ABD4SQ00</accession>
<dbReference type="Proteomes" id="UP001200247">
    <property type="component" value="Unassembled WGS sequence"/>
</dbReference>
<sequence>MARSQIVELFEPIEETLDRIACFDVSQHQSMPARRDHCLCGGWIDRRHQGIARQSGIASTRASPGNVGFFAMGEWPAARDYQTHRFWLSARHASDRSLAFLYSGGMLAGYDSMKDSS</sequence>
<dbReference type="AlphaFoldDB" id="A0ABD4SQ00"/>
<dbReference type="RefSeq" id="WP_239893693.1">
    <property type="nucleotide sequence ID" value="NZ_JAJAXM010000006.1"/>
</dbReference>
<dbReference type="EMBL" id="JAJAXM010000006">
    <property type="protein sequence ID" value="MCG9025272.1"/>
    <property type="molecule type" value="Genomic_DNA"/>
</dbReference>
<evidence type="ECO:0000313" key="2">
    <source>
        <dbReference type="Proteomes" id="UP001200247"/>
    </source>
</evidence>
<organism evidence="1 2">
    <name type="scientific">Laribacter hongkongensis</name>
    <dbReference type="NCBI Taxonomy" id="168471"/>
    <lineage>
        <taxon>Bacteria</taxon>
        <taxon>Pseudomonadati</taxon>
        <taxon>Pseudomonadota</taxon>
        <taxon>Betaproteobacteria</taxon>
        <taxon>Neisseriales</taxon>
        <taxon>Aquaspirillaceae</taxon>
        <taxon>Laribacter</taxon>
    </lineage>
</organism>
<comment type="caution">
    <text evidence="1">The sequence shown here is derived from an EMBL/GenBank/DDBJ whole genome shotgun (WGS) entry which is preliminary data.</text>
</comment>
<evidence type="ECO:0000313" key="1">
    <source>
        <dbReference type="EMBL" id="MCG9025272.1"/>
    </source>
</evidence>
<gene>
    <name evidence="1" type="ORF">LH440_05025</name>
</gene>
<protein>
    <submittedName>
        <fullName evidence="1">Uncharacterized protein</fullName>
    </submittedName>
</protein>
<proteinExistence type="predicted"/>
<reference evidence="1 2" key="1">
    <citation type="submission" date="2021-10" db="EMBL/GenBank/DDBJ databases">
        <title>Whole-genome sequencing analysis of Laribacter hongkongensis: virulence gene profiles, carbohydrate-active enzyme prediction, and antimicrobial resistance characterization.</title>
        <authorList>
            <person name="Yuan P."/>
            <person name="Zhan Y."/>
            <person name="Chen D."/>
        </authorList>
    </citation>
    <scope>NUCLEOTIDE SEQUENCE [LARGE SCALE GENOMIC DNA]</scope>
    <source>
        <strain evidence="1 2">W67</strain>
    </source>
</reference>